<organism evidence="2 3">
    <name type="scientific">Modicella reniformis</name>
    <dbReference type="NCBI Taxonomy" id="1440133"/>
    <lineage>
        <taxon>Eukaryota</taxon>
        <taxon>Fungi</taxon>
        <taxon>Fungi incertae sedis</taxon>
        <taxon>Mucoromycota</taxon>
        <taxon>Mortierellomycotina</taxon>
        <taxon>Mortierellomycetes</taxon>
        <taxon>Mortierellales</taxon>
        <taxon>Mortierellaceae</taxon>
        <taxon>Modicella</taxon>
    </lineage>
</organism>
<dbReference type="EMBL" id="JAAAHW010000283">
    <property type="protein sequence ID" value="KAG0004217.1"/>
    <property type="molecule type" value="Genomic_DNA"/>
</dbReference>
<evidence type="ECO:0000313" key="2">
    <source>
        <dbReference type="EMBL" id="KAG0004217.1"/>
    </source>
</evidence>
<protein>
    <recommendedName>
        <fullName evidence="4">Chitin-binding type-4 domain-containing protein</fullName>
    </recommendedName>
</protein>
<sequence length="209" mass="23012">MQGRISSSFTSSAILALSVLLLLLGFSFTQDSSTVNAHSWLDCSNLLPSGECAGYSIGYPTRSNPDINTLYTYLISGRPSKAPVCQPGRQNIFPGRNPKNLPTASMVPGGKLHLTWQANGHLNNVQSPTDKRTQVAIYWSGAPNKVINTRSELSNPKRLLKRMDFATPQNCDNPANPNTVCHGYVIIPKSAKPGKYQMVWYWRGVLDLF</sequence>
<evidence type="ECO:0000313" key="3">
    <source>
        <dbReference type="Proteomes" id="UP000749646"/>
    </source>
</evidence>
<feature type="signal peptide" evidence="1">
    <location>
        <begin position="1"/>
        <end position="29"/>
    </location>
</feature>
<proteinExistence type="predicted"/>
<keyword evidence="3" id="KW-1185">Reference proteome</keyword>
<reference evidence="2" key="1">
    <citation type="journal article" date="2020" name="Fungal Divers.">
        <title>Resolving the Mortierellaceae phylogeny through synthesis of multi-gene phylogenetics and phylogenomics.</title>
        <authorList>
            <person name="Vandepol N."/>
            <person name="Liber J."/>
            <person name="Desiro A."/>
            <person name="Na H."/>
            <person name="Kennedy M."/>
            <person name="Barry K."/>
            <person name="Grigoriev I.V."/>
            <person name="Miller A.N."/>
            <person name="O'Donnell K."/>
            <person name="Stajich J.E."/>
            <person name="Bonito G."/>
        </authorList>
    </citation>
    <scope>NUCLEOTIDE SEQUENCE</scope>
    <source>
        <strain evidence="2">MES-2147</strain>
    </source>
</reference>
<evidence type="ECO:0000256" key="1">
    <source>
        <dbReference type="SAM" id="SignalP"/>
    </source>
</evidence>
<comment type="caution">
    <text evidence="2">The sequence shown here is derived from an EMBL/GenBank/DDBJ whole genome shotgun (WGS) entry which is preliminary data.</text>
</comment>
<dbReference type="AlphaFoldDB" id="A0A9P6MJL3"/>
<keyword evidence="1" id="KW-0732">Signal</keyword>
<dbReference type="OrthoDB" id="64281at2759"/>
<gene>
    <name evidence="2" type="ORF">BGZ65_000749</name>
</gene>
<name>A0A9P6MJL3_9FUNG</name>
<dbReference type="Proteomes" id="UP000749646">
    <property type="component" value="Unassembled WGS sequence"/>
</dbReference>
<accession>A0A9P6MJL3</accession>
<evidence type="ECO:0008006" key="4">
    <source>
        <dbReference type="Google" id="ProtNLM"/>
    </source>
</evidence>
<feature type="chain" id="PRO_5040456501" description="Chitin-binding type-4 domain-containing protein" evidence="1">
    <location>
        <begin position="30"/>
        <end position="209"/>
    </location>
</feature>